<keyword evidence="3" id="KW-0963">Cytoplasm</keyword>
<dbReference type="AlphaFoldDB" id="A0A1Y3U7T7"/>
<dbReference type="Gene3D" id="3.40.35.10">
    <property type="entry name" value="Phosphotransferase system, sorbose subfamily IIB component"/>
    <property type="match status" value="1"/>
</dbReference>
<dbReference type="InterPro" id="IPR036667">
    <property type="entry name" value="PTS_IIB_sorbose-sp_sf"/>
</dbReference>
<keyword evidence="7" id="KW-0418">Kinase</keyword>
<evidence type="ECO:0000256" key="4">
    <source>
        <dbReference type="ARBA" id="ARBA00022597"/>
    </source>
</evidence>
<comment type="subcellular location">
    <subcellularLocation>
        <location evidence="1">Cytoplasm</location>
    </subcellularLocation>
</comment>
<dbReference type="RefSeq" id="WP_087185920.1">
    <property type="nucleotide sequence ID" value="NZ_NFHO01000002.1"/>
</dbReference>
<evidence type="ECO:0000256" key="3">
    <source>
        <dbReference type="ARBA" id="ARBA00022490"/>
    </source>
</evidence>
<evidence type="ECO:0000313" key="9">
    <source>
        <dbReference type="EMBL" id="OUN44195.1"/>
    </source>
</evidence>
<keyword evidence="4" id="KW-0762">Sugar transport</keyword>
<feature type="domain" description="PTS EIIB type-4" evidence="8">
    <location>
        <begin position="1"/>
        <end position="154"/>
    </location>
</feature>
<dbReference type="GO" id="GO:0008982">
    <property type="term" value="F:protein-N(PI)-phosphohistidine-sugar phosphotransferase activity"/>
    <property type="evidence" value="ECO:0007669"/>
    <property type="project" value="InterPro"/>
</dbReference>
<dbReference type="Proteomes" id="UP000196560">
    <property type="component" value="Unassembled WGS sequence"/>
</dbReference>
<dbReference type="GO" id="GO:0009401">
    <property type="term" value="P:phosphoenolpyruvate-dependent sugar phosphotransferase system"/>
    <property type="evidence" value="ECO:0007669"/>
    <property type="project" value="UniProtKB-KW"/>
</dbReference>
<dbReference type="Pfam" id="PF03830">
    <property type="entry name" value="PTSIIB_sorb"/>
    <property type="match status" value="1"/>
</dbReference>
<name>A0A1Y3U7T7_9ACTN</name>
<keyword evidence="2" id="KW-0813">Transport</keyword>
<gene>
    <name evidence="9" type="ORF">B5G21_02730</name>
</gene>
<dbReference type="InterPro" id="IPR004720">
    <property type="entry name" value="PTS_IIB_sorbose-sp"/>
</dbReference>
<dbReference type="eggNOG" id="COG3444">
    <property type="taxonomic scope" value="Bacteria"/>
</dbReference>
<proteinExistence type="predicted"/>
<accession>A0A1Y3U7T7</accession>
<evidence type="ECO:0000256" key="5">
    <source>
        <dbReference type="ARBA" id="ARBA00022679"/>
    </source>
</evidence>
<comment type="caution">
    <text evidence="9">The sequence shown here is derived from an EMBL/GenBank/DDBJ whole genome shotgun (WGS) entry which is preliminary data.</text>
</comment>
<dbReference type="SUPFAM" id="SSF52728">
    <property type="entry name" value="PTS IIb component"/>
    <property type="match status" value="1"/>
</dbReference>
<evidence type="ECO:0000256" key="6">
    <source>
        <dbReference type="ARBA" id="ARBA00022683"/>
    </source>
</evidence>
<protein>
    <submittedName>
        <fullName evidence="9">PTS mannose transporter subunit IIAB</fullName>
    </submittedName>
</protein>
<evidence type="ECO:0000256" key="7">
    <source>
        <dbReference type="ARBA" id="ARBA00022777"/>
    </source>
</evidence>
<dbReference type="EMBL" id="NFHO01000002">
    <property type="protein sequence ID" value="OUN44195.1"/>
    <property type="molecule type" value="Genomic_DNA"/>
</dbReference>
<dbReference type="GO" id="GO:0005737">
    <property type="term" value="C:cytoplasm"/>
    <property type="evidence" value="ECO:0007669"/>
    <property type="project" value="UniProtKB-SubCell"/>
</dbReference>
<sequence>MIVGARIDFRLIHGQVANLWANARQVSRFMVVDDQVAEDATQKQVLRMATPATCKLSVLPVEKAAANINAGKYDAQRLFIVAKKPETYLRLLKAGVKLDEIIVGNMTTMESVKKFGLNVNCDQGDLDAFAEIQTMGVPMVMQLTPQNTPEKFTV</sequence>
<keyword evidence="5" id="KW-0808">Transferase</keyword>
<evidence type="ECO:0000259" key="8">
    <source>
        <dbReference type="PROSITE" id="PS51101"/>
    </source>
</evidence>
<organism evidence="9 10">
    <name type="scientific">Enorma massiliensis</name>
    <dbReference type="NCBI Taxonomy" id="1472761"/>
    <lineage>
        <taxon>Bacteria</taxon>
        <taxon>Bacillati</taxon>
        <taxon>Actinomycetota</taxon>
        <taxon>Coriobacteriia</taxon>
        <taxon>Coriobacteriales</taxon>
        <taxon>Coriobacteriaceae</taxon>
        <taxon>Enorma</taxon>
    </lineage>
</organism>
<dbReference type="PROSITE" id="PS51101">
    <property type="entry name" value="PTS_EIIB_TYPE_4"/>
    <property type="match status" value="1"/>
</dbReference>
<dbReference type="STRING" id="1118060.GCA_000311845_01585"/>
<keyword evidence="10" id="KW-1185">Reference proteome</keyword>
<dbReference type="GO" id="GO:0016301">
    <property type="term" value="F:kinase activity"/>
    <property type="evidence" value="ECO:0007669"/>
    <property type="project" value="UniProtKB-KW"/>
</dbReference>
<keyword evidence="6" id="KW-0598">Phosphotransferase system</keyword>
<reference evidence="10" key="1">
    <citation type="submission" date="2017-04" db="EMBL/GenBank/DDBJ databases">
        <title>Function of individual gut microbiota members based on whole genome sequencing of pure cultures obtained from chicken caecum.</title>
        <authorList>
            <person name="Medvecky M."/>
            <person name="Cejkova D."/>
            <person name="Polansky O."/>
            <person name="Karasova D."/>
            <person name="Kubasova T."/>
            <person name="Cizek A."/>
            <person name="Rychlik I."/>
        </authorList>
    </citation>
    <scope>NUCLEOTIDE SEQUENCE [LARGE SCALE GENOMIC DNA]</scope>
    <source>
        <strain evidence="10">An70</strain>
    </source>
</reference>
<evidence type="ECO:0000256" key="1">
    <source>
        <dbReference type="ARBA" id="ARBA00004496"/>
    </source>
</evidence>
<evidence type="ECO:0000313" key="10">
    <source>
        <dbReference type="Proteomes" id="UP000196560"/>
    </source>
</evidence>
<evidence type="ECO:0000256" key="2">
    <source>
        <dbReference type="ARBA" id="ARBA00022448"/>
    </source>
</evidence>